<feature type="transmembrane region" description="Helical" evidence="2">
    <location>
        <begin position="203"/>
        <end position="223"/>
    </location>
</feature>
<keyword evidence="2" id="KW-0812">Transmembrane</keyword>
<keyword evidence="2" id="KW-0472">Membrane</keyword>
<reference evidence="4 5" key="1">
    <citation type="journal article" date="2011" name="PLoS Pathog.">
        <title>Endophytic Life Strategies Decoded by Genome and Transcriptome Analyses of the Mutualistic Root Symbiont Piriformospora indica.</title>
        <authorList>
            <person name="Zuccaro A."/>
            <person name="Lahrmann U."/>
            <person name="Guldener U."/>
            <person name="Langen G."/>
            <person name="Pfiffi S."/>
            <person name="Biedenkopf D."/>
            <person name="Wong P."/>
            <person name="Samans B."/>
            <person name="Grimm C."/>
            <person name="Basiewicz M."/>
            <person name="Murat C."/>
            <person name="Martin F."/>
            <person name="Kogel K.H."/>
        </authorList>
    </citation>
    <scope>NUCLEOTIDE SEQUENCE [LARGE SCALE GENOMIC DNA]</scope>
    <source>
        <strain evidence="4 5">DSM 11827</strain>
    </source>
</reference>
<evidence type="ECO:0000313" key="5">
    <source>
        <dbReference type="Proteomes" id="UP000007148"/>
    </source>
</evidence>
<keyword evidence="2" id="KW-1133">Transmembrane helix</keyword>
<feature type="transmembrane region" description="Helical" evidence="2">
    <location>
        <begin position="116"/>
        <end position="136"/>
    </location>
</feature>
<gene>
    <name evidence="4" type="ORF">PIIN_06773</name>
</gene>
<evidence type="ECO:0000313" key="4">
    <source>
        <dbReference type="EMBL" id="CCA72837.1"/>
    </source>
</evidence>
<dbReference type="Proteomes" id="UP000007148">
    <property type="component" value="Unassembled WGS sequence"/>
</dbReference>
<dbReference type="EMBL" id="CAFZ01000186">
    <property type="protein sequence ID" value="CCA72837.1"/>
    <property type="molecule type" value="Genomic_DNA"/>
</dbReference>
<feature type="transmembrane region" description="Helical" evidence="2">
    <location>
        <begin position="91"/>
        <end position="109"/>
    </location>
</feature>
<proteinExistence type="predicted"/>
<name>G4TNE4_SERID</name>
<evidence type="ECO:0000259" key="3">
    <source>
        <dbReference type="Pfam" id="PF20151"/>
    </source>
</evidence>
<protein>
    <recommendedName>
        <fullName evidence="3">DUF6533 domain-containing protein</fullName>
    </recommendedName>
</protein>
<dbReference type="InParanoid" id="G4TNE4"/>
<feature type="region of interest" description="Disordered" evidence="1">
    <location>
        <begin position="363"/>
        <end position="386"/>
    </location>
</feature>
<sequence length="478" mass="53802">MSRPIPAPLDILGHFKDYYMAYQIGKGLSYSAFTLLIWDVLLTFGDEVRYVWSAKFTLVKGLFFFNRYISPLIISINLWTFTGRAAGLTDNVIGISLVSLIVTFRLYALEEITRTAFTLLLLVWGIALAIAMLLLVKNFFLKLETIHVLPVGNVCYAVLPRIWENWLPNVAEHAIFFLFLLFKSLKTPRSAQTPLLAIMYRHGIFYFAFTLTVFVLSFVTWRYLDLKWFSVPLLSTWIMCQVATSRLLLGVKSSQAFQHFLSSSFSGTRTTGTQSAPEYISGIRTTALPAAQRAHEQVNISSVRSREPSWTTSIPLRSFPAMTAGTSSSRPKSGDKGDSAKHRTTSKYNKSVYINAASQFDSHLSGEETEADEAPSVLHGLPEPEVHPQVHKDLDRLQSEESEPTRGTAGESSRLHRVWSRLPWWLMRGSHHGDLHIQVAYDEDVVEMADWEASGASGRAGLEGGLRVSKLGRYDHWL</sequence>
<evidence type="ECO:0000256" key="1">
    <source>
        <dbReference type="SAM" id="MobiDB-lite"/>
    </source>
</evidence>
<dbReference type="Pfam" id="PF20151">
    <property type="entry name" value="DUF6533"/>
    <property type="match status" value="1"/>
</dbReference>
<feature type="transmembrane region" description="Helical" evidence="2">
    <location>
        <begin position="57"/>
        <end position="79"/>
    </location>
</feature>
<evidence type="ECO:0000256" key="2">
    <source>
        <dbReference type="SAM" id="Phobius"/>
    </source>
</evidence>
<comment type="caution">
    <text evidence="4">The sequence shown here is derived from an EMBL/GenBank/DDBJ whole genome shotgun (WGS) entry which is preliminary data.</text>
</comment>
<dbReference type="InterPro" id="IPR045340">
    <property type="entry name" value="DUF6533"/>
</dbReference>
<dbReference type="STRING" id="1109443.G4TNE4"/>
<feature type="domain" description="DUF6533" evidence="3">
    <location>
        <begin position="31"/>
        <end position="72"/>
    </location>
</feature>
<organism evidence="4 5">
    <name type="scientific">Serendipita indica (strain DSM 11827)</name>
    <name type="common">Root endophyte fungus</name>
    <name type="synonym">Piriformospora indica</name>
    <dbReference type="NCBI Taxonomy" id="1109443"/>
    <lineage>
        <taxon>Eukaryota</taxon>
        <taxon>Fungi</taxon>
        <taxon>Dikarya</taxon>
        <taxon>Basidiomycota</taxon>
        <taxon>Agaricomycotina</taxon>
        <taxon>Agaricomycetes</taxon>
        <taxon>Sebacinales</taxon>
        <taxon>Serendipitaceae</taxon>
        <taxon>Serendipita</taxon>
    </lineage>
</organism>
<feature type="transmembrane region" description="Helical" evidence="2">
    <location>
        <begin position="27"/>
        <end position="45"/>
    </location>
</feature>
<dbReference type="AlphaFoldDB" id="G4TNE4"/>
<dbReference type="OrthoDB" id="3251775at2759"/>
<feature type="region of interest" description="Disordered" evidence="1">
    <location>
        <begin position="314"/>
        <end position="346"/>
    </location>
</feature>
<accession>G4TNE4</accession>
<keyword evidence="5" id="KW-1185">Reference proteome</keyword>
<feature type="transmembrane region" description="Helical" evidence="2">
    <location>
        <begin position="166"/>
        <end position="182"/>
    </location>
</feature>
<dbReference type="HOGENOM" id="CLU_571219_0_0_1"/>
<feature type="compositionally biased region" description="Basic and acidic residues" evidence="1">
    <location>
        <begin position="332"/>
        <end position="341"/>
    </location>
</feature>